<dbReference type="Proteomes" id="UP000688137">
    <property type="component" value="Unassembled WGS sequence"/>
</dbReference>
<sequence length="299" mass="36329">MLILSLIYISQPFRLLKNLQNIIILSSINVSNNLYNNELSKRGYNLKQSDSFQEQILRHECSELGTMGKRKQIYKIINMVNFILKDRTFNKHYYIPLFQECLTEQNQLILVEIYSKVIIEGQEIFFLSQKSLQDKQQIFNWQKLYQLIFKNFDQMIFPLQRKFGLKMPYRQSIISNLITNLWYQIIIKEQLIFLDAGDSKQFENNDSIIVQLKQNFHFSPRRIRQFYFQIVFFFLILRKAFSSKKNMKMLYKQQLLTKIYCHQQVKYSNTTEYYKEEFQFQIYSIQIQVTIIKQSKKYQ</sequence>
<keyword evidence="1" id="KW-0812">Transmembrane</keyword>
<evidence type="ECO:0000313" key="3">
    <source>
        <dbReference type="Proteomes" id="UP000688137"/>
    </source>
</evidence>
<accession>A0A8S1Q812</accession>
<gene>
    <name evidence="2" type="ORF">PPRIM_AZ9-3.1.T1470123</name>
</gene>
<keyword evidence="1" id="KW-0472">Membrane</keyword>
<evidence type="ECO:0000256" key="1">
    <source>
        <dbReference type="SAM" id="Phobius"/>
    </source>
</evidence>
<keyword evidence="1" id="KW-1133">Transmembrane helix</keyword>
<protein>
    <recommendedName>
        <fullName evidence="4">Transmembrane protein</fullName>
    </recommendedName>
</protein>
<dbReference type="EMBL" id="CAJJDM010000151">
    <property type="protein sequence ID" value="CAD8111453.1"/>
    <property type="molecule type" value="Genomic_DNA"/>
</dbReference>
<reference evidence="2" key="1">
    <citation type="submission" date="2021-01" db="EMBL/GenBank/DDBJ databases">
        <authorList>
            <consortium name="Genoscope - CEA"/>
            <person name="William W."/>
        </authorList>
    </citation>
    <scope>NUCLEOTIDE SEQUENCE</scope>
</reference>
<proteinExistence type="predicted"/>
<comment type="caution">
    <text evidence="2">The sequence shown here is derived from an EMBL/GenBank/DDBJ whole genome shotgun (WGS) entry which is preliminary data.</text>
</comment>
<dbReference type="AlphaFoldDB" id="A0A8S1Q812"/>
<organism evidence="2 3">
    <name type="scientific">Paramecium primaurelia</name>
    <dbReference type="NCBI Taxonomy" id="5886"/>
    <lineage>
        <taxon>Eukaryota</taxon>
        <taxon>Sar</taxon>
        <taxon>Alveolata</taxon>
        <taxon>Ciliophora</taxon>
        <taxon>Intramacronucleata</taxon>
        <taxon>Oligohymenophorea</taxon>
        <taxon>Peniculida</taxon>
        <taxon>Parameciidae</taxon>
        <taxon>Paramecium</taxon>
    </lineage>
</organism>
<evidence type="ECO:0000313" key="2">
    <source>
        <dbReference type="EMBL" id="CAD8111453.1"/>
    </source>
</evidence>
<evidence type="ECO:0008006" key="4">
    <source>
        <dbReference type="Google" id="ProtNLM"/>
    </source>
</evidence>
<keyword evidence="3" id="KW-1185">Reference proteome</keyword>
<name>A0A8S1Q812_PARPR</name>
<feature type="transmembrane region" description="Helical" evidence="1">
    <location>
        <begin position="226"/>
        <end position="241"/>
    </location>
</feature>